<dbReference type="Gene3D" id="3.40.50.11780">
    <property type="match status" value="1"/>
</dbReference>
<organism evidence="3 4">
    <name type="scientific">Streptomyces venezuelae</name>
    <dbReference type="NCBI Taxonomy" id="54571"/>
    <lineage>
        <taxon>Bacteria</taxon>
        <taxon>Bacillati</taxon>
        <taxon>Actinomycetota</taxon>
        <taxon>Actinomycetes</taxon>
        <taxon>Kitasatosporales</taxon>
        <taxon>Streptomycetaceae</taxon>
        <taxon>Streptomyces</taxon>
    </lineage>
</organism>
<evidence type="ECO:0000256" key="1">
    <source>
        <dbReference type="ARBA" id="ARBA00008005"/>
    </source>
</evidence>
<sequence length="388" mass="41416">MPQQQSDQPRTETVTGPLIHGVHTSVAAFLGDAPGLPGKPAFVRHPLEFLEAFSLRPDVGNAGTAGDAPSFVHDAVLGHFRNGGGGAWVLGTGPDATGVGGERDRVAAYRTALARLERLPEISLVVAPDLWRVAKDAELVAREIAAHCGRTGHRVALLHTRQGLAPADVRARPFGLAEPDARYVAVHYPWVTVTEVGGHERVVPPSGHVSGMYCRTDAEHGVRTPPTGTLVGVVRQERELTEDEEESVSRLGVNCLRLVKGRGVRALSAHTLSADAAWADVGVCRLVNFTRASLERGAPWAAFESNTARLRALIQQAATTFLKGLWRQGVLPGGSADEAFEVVCDDTNNTPEDVARGRVNLDVALAALRPAAFVTFRVRRDIGHSAAI</sequence>
<dbReference type="OrthoDB" id="9767864at2"/>
<evidence type="ECO:0000313" key="3">
    <source>
        <dbReference type="EMBL" id="QES33120.1"/>
    </source>
</evidence>
<comment type="similarity">
    <text evidence="1">Belongs to the myoviridae tail sheath protein family.</text>
</comment>
<dbReference type="EMBL" id="CP029192">
    <property type="protein sequence ID" value="QES33120.1"/>
    <property type="molecule type" value="Genomic_DNA"/>
</dbReference>
<dbReference type="PANTHER" id="PTHR35861:SF1">
    <property type="entry name" value="PHAGE TAIL SHEATH PROTEIN"/>
    <property type="match status" value="1"/>
</dbReference>
<dbReference type="PANTHER" id="PTHR35861">
    <property type="match status" value="1"/>
</dbReference>
<dbReference type="InterPro" id="IPR020287">
    <property type="entry name" value="Tail_sheath_C"/>
</dbReference>
<proteinExistence type="inferred from homology"/>
<evidence type="ECO:0000313" key="4">
    <source>
        <dbReference type="Proteomes" id="UP000322927"/>
    </source>
</evidence>
<dbReference type="Proteomes" id="UP000322927">
    <property type="component" value="Chromosome"/>
</dbReference>
<accession>A0A5P2BT46</accession>
<feature type="domain" description="Tail sheath protein C-terminal" evidence="2">
    <location>
        <begin position="274"/>
        <end position="379"/>
    </location>
</feature>
<protein>
    <recommendedName>
        <fullName evidence="2">Tail sheath protein C-terminal domain-containing protein</fullName>
    </recommendedName>
</protein>
<dbReference type="InterPro" id="IPR052042">
    <property type="entry name" value="Tail_sheath_structural"/>
</dbReference>
<dbReference type="RefSeq" id="WP_150215279.1">
    <property type="nucleotide sequence ID" value="NZ_CP029192.1"/>
</dbReference>
<dbReference type="AlphaFoldDB" id="A0A5P2BT46"/>
<gene>
    <name evidence="3" type="ORF">DEJ48_06650</name>
</gene>
<reference evidence="3 4" key="1">
    <citation type="submission" date="2018-05" db="EMBL/GenBank/DDBJ databases">
        <title>Streptomyces venezuelae.</title>
        <authorList>
            <person name="Kim W."/>
            <person name="Lee N."/>
            <person name="Cho B.-K."/>
        </authorList>
    </citation>
    <scope>NUCLEOTIDE SEQUENCE [LARGE SCALE GENOMIC DNA]</scope>
    <source>
        <strain evidence="3 4">ATCC 14584</strain>
    </source>
</reference>
<dbReference type="Pfam" id="PF17482">
    <property type="entry name" value="Phage_sheath_1C"/>
    <property type="match status" value="1"/>
</dbReference>
<evidence type="ECO:0000259" key="2">
    <source>
        <dbReference type="Pfam" id="PF17482"/>
    </source>
</evidence>
<name>A0A5P2BT46_STRVZ</name>